<dbReference type="GO" id="GO:0035102">
    <property type="term" value="C:PRC1 complex"/>
    <property type="evidence" value="ECO:0007669"/>
    <property type="project" value="TreeGrafter"/>
</dbReference>
<keyword evidence="7" id="KW-1185">Reference proteome</keyword>
<dbReference type="InterPro" id="IPR013083">
    <property type="entry name" value="Znf_RING/FYVE/PHD"/>
</dbReference>
<dbReference type="Pfam" id="PF00097">
    <property type="entry name" value="zf-C3HC4"/>
    <property type="match status" value="1"/>
</dbReference>
<reference evidence="6 7" key="1">
    <citation type="submission" date="2017-06" db="EMBL/GenBank/DDBJ databases">
        <title>A platform for efficient transgenesis in Macrostomum lignano, a flatworm model organism for stem cell research.</title>
        <authorList>
            <person name="Berezikov E."/>
        </authorList>
    </citation>
    <scope>NUCLEOTIDE SEQUENCE [LARGE SCALE GENOMIC DNA]</scope>
    <source>
        <strain evidence="6">DV1</strain>
        <tissue evidence="6">Whole organism</tissue>
    </source>
</reference>
<evidence type="ECO:0000256" key="3">
    <source>
        <dbReference type="ARBA" id="ARBA00022833"/>
    </source>
</evidence>
<feature type="domain" description="RING-type" evidence="5">
    <location>
        <begin position="14"/>
        <end position="54"/>
    </location>
</feature>
<dbReference type="AlphaFoldDB" id="A0A267DRX1"/>
<dbReference type="OrthoDB" id="1305878at2759"/>
<dbReference type="PANTHER" id="PTHR10825:SF29">
    <property type="entry name" value="POLYCOMB GROUP RING FINGER PROTEIN 1"/>
    <property type="match status" value="1"/>
</dbReference>
<dbReference type="PROSITE" id="PS50089">
    <property type="entry name" value="ZF_RING_2"/>
    <property type="match status" value="1"/>
</dbReference>
<dbReference type="Gene3D" id="3.30.40.10">
    <property type="entry name" value="Zinc/RING finger domain, C3HC4 (zinc finger)"/>
    <property type="match status" value="1"/>
</dbReference>
<keyword evidence="1" id="KW-0479">Metal-binding</keyword>
<evidence type="ECO:0000313" key="7">
    <source>
        <dbReference type="Proteomes" id="UP000215902"/>
    </source>
</evidence>
<organism evidence="6 7">
    <name type="scientific">Macrostomum lignano</name>
    <dbReference type="NCBI Taxonomy" id="282301"/>
    <lineage>
        <taxon>Eukaryota</taxon>
        <taxon>Metazoa</taxon>
        <taxon>Spiralia</taxon>
        <taxon>Lophotrochozoa</taxon>
        <taxon>Platyhelminthes</taxon>
        <taxon>Rhabditophora</taxon>
        <taxon>Macrostomorpha</taxon>
        <taxon>Macrostomida</taxon>
        <taxon>Macrostomidae</taxon>
        <taxon>Macrostomum</taxon>
    </lineage>
</organism>
<keyword evidence="2 4" id="KW-0863">Zinc-finger</keyword>
<dbReference type="SMART" id="SM00184">
    <property type="entry name" value="RING"/>
    <property type="match status" value="1"/>
</dbReference>
<dbReference type="FunFam" id="3.30.40.10:FF:000033">
    <property type="entry name" value="Polycomb group RING finger protein 3"/>
    <property type="match status" value="1"/>
</dbReference>
<dbReference type="GO" id="GO:0000122">
    <property type="term" value="P:negative regulation of transcription by RNA polymerase II"/>
    <property type="evidence" value="ECO:0007669"/>
    <property type="project" value="TreeGrafter"/>
</dbReference>
<dbReference type="GO" id="GO:1990841">
    <property type="term" value="F:promoter-specific chromatin binding"/>
    <property type="evidence" value="ECO:0007669"/>
    <property type="project" value="TreeGrafter"/>
</dbReference>
<evidence type="ECO:0000256" key="4">
    <source>
        <dbReference type="PROSITE-ProRule" id="PRU00175"/>
    </source>
</evidence>
<evidence type="ECO:0000259" key="5">
    <source>
        <dbReference type="PROSITE" id="PS50089"/>
    </source>
</evidence>
<dbReference type="Gene3D" id="3.10.20.90">
    <property type="entry name" value="Phosphatidylinositol 3-kinase Catalytic Subunit, Chain A, domain 1"/>
    <property type="match status" value="1"/>
</dbReference>
<gene>
    <name evidence="6" type="ORF">BOX15_Mlig012844g1</name>
</gene>
<dbReference type="Proteomes" id="UP000215902">
    <property type="component" value="Unassembled WGS sequence"/>
</dbReference>
<dbReference type="EMBL" id="NIVC01003328">
    <property type="protein sequence ID" value="PAA51965.1"/>
    <property type="molecule type" value="Genomic_DNA"/>
</dbReference>
<dbReference type="InterPro" id="IPR017907">
    <property type="entry name" value="Znf_RING_CS"/>
</dbReference>
<proteinExistence type="predicted"/>
<dbReference type="GO" id="GO:0008270">
    <property type="term" value="F:zinc ion binding"/>
    <property type="evidence" value="ECO:0007669"/>
    <property type="project" value="UniProtKB-KW"/>
</dbReference>
<dbReference type="PANTHER" id="PTHR10825">
    <property type="entry name" value="RING FINGER DOMAIN-CONTAINING, POLYCOMB GROUP COMPONENT"/>
    <property type="match status" value="1"/>
</dbReference>
<dbReference type="PROSITE" id="PS00518">
    <property type="entry name" value="ZF_RING_1"/>
    <property type="match status" value="1"/>
</dbReference>
<dbReference type="InterPro" id="IPR018957">
    <property type="entry name" value="Znf_C3HC4_RING-type"/>
</dbReference>
<evidence type="ECO:0000313" key="6">
    <source>
        <dbReference type="EMBL" id="PAA51965.1"/>
    </source>
</evidence>
<protein>
    <recommendedName>
        <fullName evidence="5">RING-type domain-containing protein</fullName>
    </recommendedName>
</protein>
<dbReference type="SUPFAM" id="SSF57850">
    <property type="entry name" value="RING/U-box"/>
    <property type="match status" value="1"/>
</dbReference>
<accession>A0A267DRX1</accession>
<evidence type="ECO:0000256" key="2">
    <source>
        <dbReference type="ARBA" id="ARBA00022771"/>
    </source>
</evidence>
<comment type="caution">
    <text evidence="6">The sequence shown here is derived from an EMBL/GenBank/DDBJ whole genome shotgun (WGS) entry which is preliminary data.</text>
</comment>
<dbReference type="InterPro" id="IPR001841">
    <property type="entry name" value="Znf_RING"/>
</dbReference>
<dbReference type="STRING" id="282301.A0A267DRX1"/>
<sequence length="208" mass="23418">GRPQLRQLNNILVCSLCAGYLIDATRLTDCFHVFCKSCIVGHLQTVRPSRCPECGQELKLEEEGCLRQDRVLQDLVYKLVPGLRASEVHRRLDFSLELEKSLPLELATPVQIALSPRGGQRQIFLLLAMQATIGHVAGFLCDQHRLSATGTVDIYRRNTRLPAYWSLAELQKLRCRETDGQADWRDPIALTYVIADRDSAAARSSRDS</sequence>
<evidence type="ECO:0000256" key="1">
    <source>
        <dbReference type="ARBA" id="ARBA00022723"/>
    </source>
</evidence>
<feature type="non-terminal residue" evidence="6">
    <location>
        <position position="1"/>
    </location>
</feature>
<name>A0A267DRX1_9PLAT</name>
<keyword evidence="3" id="KW-0862">Zinc</keyword>